<feature type="domain" description="Glycosyltransferase 2-like" evidence="1">
    <location>
        <begin position="4"/>
        <end position="169"/>
    </location>
</feature>
<comment type="caution">
    <text evidence="2">The sequence shown here is derived from an EMBL/GenBank/DDBJ whole genome shotgun (WGS) entry which is preliminary data.</text>
</comment>
<dbReference type="PANTHER" id="PTHR43685:SF2">
    <property type="entry name" value="GLYCOSYLTRANSFERASE 2-LIKE DOMAIN-CONTAINING PROTEIN"/>
    <property type="match status" value="1"/>
</dbReference>
<dbReference type="InterPro" id="IPR050834">
    <property type="entry name" value="Glycosyltransf_2"/>
</dbReference>
<dbReference type="Gene3D" id="3.90.550.10">
    <property type="entry name" value="Spore Coat Polysaccharide Biosynthesis Protein SpsA, Chain A"/>
    <property type="match status" value="1"/>
</dbReference>
<evidence type="ECO:0000313" key="2">
    <source>
        <dbReference type="EMBL" id="MBA2880795.1"/>
    </source>
</evidence>
<dbReference type="Proteomes" id="UP000525298">
    <property type="component" value="Unassembled WGS sequence"/>
</dbReference>
<proteinExistence type="predicted"/>
<keyword evidence="2" id="KW-0808">Transferase</keyword>
<dbReference type="RefSeq" id="WP_181550450.1">
    <property type="nucleotide sequence ID" value="NZ_JACDUS010000002.1"/>
</dbReference>
<keyword evidence="3" id="KW-1185">Reference proteome</keyword>
<protein>
    <submittedName>
        <fullName evidence="2">Glycosyltransferase involved in cell wall biosynthesis</fullName>
    </submittedName>
</protein>
<dbReference type="InterPro" id="IPR029044">
    <property type="entry name" value="Nucleotide-diphossugar_trans"/>
</dbReference>
<dbReference type="GO" id="GO:0016740">
    <property type="term" value="F:transferase activity"/>
    <property type="evidence" value="ECO:0007669"/>
    <property type="project" value="UniProtKB-KW"/>
</dbReference>
<evidence type="ECO:0000259" key="1">
    <source>
        <dbReference type="Pfam" id="PF00535"/>
    </source>
</evidence>
<accession>A0A7W0C820</accession>
<dbReference type="Pfam" id="PF00535">
    <property type="entry name" value="Glycos_transf_2"/>
    <property type="match status" value="1"/>
</dbReference>
<sequence>MKISFVIPTYNYGNFLERCLASVFQQDYGDYEVIVVDDGSTDNTIDVISRIQQQYPEKKIDYIFQKNAGPSVARNNGVAKAAGEYVWCLDADDQLIDGAVRKMVRAAEINPQAWLLFSGFQAINEKGKIVKRPPSPLGNDRTENFRRYILKKVKGLCMGTALVRREAFDLIRFPSEVAVNEDVVFYSKVLVRYQAVSVSGFVLTVNRHKGSQRYNIAKMQEAGLNTVDNIFNKNLLTAEQMGYRSLYLTRWYLTLFRAHFRNRRFKEARGYYKQAVKERPIIVFRLSYLRKYLRSFRK</sequence>
<dbReference type="EMBL" id="JACDUS010000002">
    <property type="protein sequence ID" value="MBA2880795.1"/>
    <property type="molecule type" value="Genomic_DNA"/>
</dbReference>
<organism evidence="2 3">
    <name type="scientific">Desulfosalsimonas propionicica</name>
    <dbReference type="NCBI Taxonomy" id="332175"/>
    <lineage>
        <taxon>Bacteria</taxon>
        <taxon>Pseudomonadati</taxon>
        <taxon>Thermodesulfobacteriota</taxon>
        <taxon>Desulfobacteria</taxon>
        <taxon>Desulfobacterales</taxon>
        <taxon>Desulfosalsimonadaceae</taxon>
        <taxon>Desulfosalsimonas</taxon>
    </lineage>
</organism>
<dbReference type="InterPro" id="IPR001173">
    <property type="entry name" value="Glyco_trans_2-like"/>
</dbReference>
<dbReference type="CDD" id="cd00761">
    <property type="entry name" value="Glyco_tranf_GTA_type"/>
    <property type="match status" value="1"/>
</dbReference>
<evidence type="ECO:0000313" key="3">
    <source>
        <dbReference type="Proteomes" id="UP000525298"/>
    </source>
</evidence>
<dbReference type="PANTHER" id="PTHR43685">
    <property type="entry name" value="GLYCOSYLTRANSFERASE"/>
    <property type="match status" value="1"/>
</dbReference>
<reference evidence="2 3" key="1">
    <citation type="submission" date="2020-07" db="EMBL/GenBank/DDBJ databases">
        <title>Genomic Encyclopedia of Type Strains, Phase IV (KMG-IV): sequencing the most valuable type-strain genomes for metagenomic binning, comparative biology and taxonomic classification.</title>
        <authorList>
            <person name="Goeker M."/>
        </authorList>
    </citation>
    <scope>NUCLEOTIDE SEQUENCE [LARGE SCALE GENOMIC DNA]</scope>
    <source>
        <strain evidence="2 3">DSM 17721</strain>
    </source>
</reference>
<dbReference type="SUPFAM" id="SSF53448">
    <property type="entry name" value="Nucleotide-diphospho-sugar transferases"/>
    <property type="match status" value="1"/>
</dbReference>
<name>A0A7W0C820_9BACT</name>
<gene>
    <name evidence="2" type="ORF">HNR65_001113</name>
</gene>
<dbReference type="AlphaFoldDB" id="A0A7W0C820"/>